<evidence type="ECO:0008006" key="4">
    <source>
        <dbReference type="Google" id="ProtNLM"/>
    </source>
</evidence>
<dbReference type="EMBL" id="LT840184">
    <property type="protein sequence ID" value="SMF82230.1"/>
    <property type="molecule type" value="Genomic_DNA"/>
</dbReference>
<dbReference type="STRING" id="1313296.SAMN05661091_2134"/>
<evidence type="ECO:0000313" key="3">
    <source>
        <dbReference type="Proteomes" id="UP000192940"/>
    </source>
</evidence>
<keyword evidence="3" id="KW-1185">Reference proteome</keyword>
<dbReference type="InterPro" id="IPR036689">
    <property type="entry name" value="ESAT-6-like_sf"/>
</dbReference>
<dbReference type="Proteomes" id="UP000192940">
    <property type="component" value="Chromosome I"/>
</dbReference>
<evidence type="ECO:0000313" key="2">
    <source>
        <dbReference type="EMBL" id="SMF82230.1"/>
    </source>
</evidence>
<sequence length="170" mass="18067">MRISVEPELLRTLSRQLQQSGEQYVAITNQLHQAISSLVWETSMKAAVIDEWQSAQRLGENLGALLAQMGKHLQMKADQFQEADHQYQSILEHAIIGEVSPTALFAASKQEGGNSILPESGTSGSIISNPSSAAAAVGMNSSDGGDSAKQAALNGQGWTFTDPSNLSIAN</sequence>
<feature type="region of interest" description="Disordered" evidence="1">
    <location>
        <begin position="135"/>
        <end position="156"/>
    </location>
</feature>
<dbReference type="Gene3D" id="1.10.287.1060">
    <property type="entry name" value="ESAT-6-like"/>
    <property type="match status" value="1"/>
</dbReference>
<accession>A0A1X7HAW6</accession>
<dbReference type="RefSeq" id="WP_208919034.1">
    <property type="nucleotide sequence ID" value="NZ_LT840184.1"/>
</dbReference>
<reference evidence="2 3" key="1">
    <citation type="submission" date="2017-04" db="EMBL/GenBank/DDBJ databases">
        <authorList>
            <person name="Afonso C.L."/>
            <person name="Miller P.J."/>
            <person name="Scott M.A."/>
            <person name="Spackman E."/>
            <person name="Goraichik I."/>
            <person name="Dimitrov K.M."/>
            <person name="Suarez D.L."/>
            <person name="Swayne D.E."/>
        </authorList>
    </citation>
    <scope>NUCLEOTIDE SEQUENCE [LARGE SCALE GENOMIC DNA]</scope>
    <source>
        <strain evidence="2 3">N3/975</strain>
    </source>
</reference>
<proteinExistence type="predicted"/>
<organism evidence="2 3">
    <name type="scientific">Paenibacillus uliginis N3/975</name>
    <dbReference type="NCBI Taxonomy" id="1313296"/>
    <lineage>
        <taxon>Bacteria</taxon>
        <taxon>Bacillati</taxon>
        <taxon>Bacillota</taxon>
        <taxon>Bacilli</taxon>
        <taxon>Bacillales</taxon>
        <taxon>Paenibacillaceae</taxon>
        <taxon>Paenibacillus</taxon>
    </lineage>
</organism>
<evidence type="ECO:0000256" key="1">
    <source>
        <dbReference type="SAM" id="MobiDB-lite"/>
    </source>
</evidence>
<gene>
    <name evidence="2" type="ORF">SAMN05661091_2134</name>
</gene>
<name>A0A1X7HAW6_9BACL</name>
<dbReference type="AlphaFoldDB" id="A0A1X7HAW6"/>
<dbReference type="SUPFAM" id="SSF140453">
    <property type="entry name" value="EsxAB dimer-like"/>
    <property type="match status" value="1"/>
</dbReference>
<protein>
    <recommendedName>
        <fullName evidence="4">WXG100 family type VII secretion target</fullName>
    </recommendedName>
</protein>